<dbReference type="PANTHER" id="PTHR10827:SF52">
    <property type="entry name" value="IP16409P"/>
    <property type="match status" value="1"/>
</dbReference>
<dbReference type="InterPro" id="IPR018247">
    <property type="entry name" value="EF_Hand_1_Ca_BS"/>
</dbReference>
<dbReference type="InterPro" id="IPR011992">
    <property type="entry name" value="EF-hand-dom_pair"/>
</dbReference>
<dbReference type="PANTHER" id="PTHR10827">
    <property type="entry name" value="RETICULOCALBIN"/>
    <property type="match status" value="1"/>
</dbReference>
<proteinExistence type="predicted"/>
<organism evidence="4 5">
    <name type="scientific">Hyalella azteca</name>
    <name type="common">Amphipod</name>
    <dbReference type="NCBI Taxonomy" id="294128"/>
    <lineage>
        <taxon>Eukaryota</taxon>
        <taxon>Metazoa</taxon>
        <taxon>Ecdysozoa</taxon>
        <taxon>Arthropoda</taxon>
        <taxon>Crustacea</taxon>
        <taxon>Multicrustacea</taxon>
        <taxon>Malacostraca</taxon>
        <taxon>Eumalacostraca</taxon>
        <taxon>Peracarida</taxon>
        <taxon>Amphipoda</taxon>
        <taxon>Senticaudata</taxon>
        <taxon>Talitrida</taxon>
        <taxon>Talitroidea</taxon>
        <taxon>Hyalellidae</taxon>
        <taxon>Hyalella</taxon>
    </lineage>
</organism>
<dbReference type="GO" id="GO:0005509">
    <property type="term" value="F:calcium ion binding"/>
    <property type="evidence" value="ECO:0007669"/>
    <property type="project" value="InterPro"/>
</dbReference>
<dbReference type="Gene3D" id="1.10.238.10">
    <property type="entry name" value="EF-hand"/>
    <property type="match status" value="2"/>
</dbReference>
<sequence length="211" mass="24260">MDVDQDNKVSWEELEQYQHDAADDGTDDDTDDDDDSNDVVVSARLLELKQRKLQEARELFDAADADDDNFLNETEHQAFREPDRFDHTLEVLYRQTMERKDTDGDGSLNKQEFVTNVDVDEDARPAEFEDEDDNDDGLMTKEELMAWLRHDYSTEVEATVAGLLAADSDGDQRLTLSELKSAPRTLRRHPLLLEGARLVKALDERRARDEL</sequence>
<evidence type="ECO:0000259" key="3">
    <source>
        <dbReference type="PROSITE" id="PS50222"/>
    </source>
</evidence>
<dbReference type="SUPFAM" id="SSF47473">
    <property type="entry name" value="EF-hand"/>
    <property type="match status" value="1"/>
</dbReference>
<feature type="compositionally biased region" description="Basic and acidic residues" evidence="2">
    <location>
        <begin position="1"/>
        <end position="22"/>
    </location>
</feature>
<dbReference type="PROSITE" id="PS00018">
    <property type="entry name" value="EF_HAND_1"/>
    <property type="match status" value="4"/>
</dbReference>
<dbReference type="AlphaFoldDB" id="A0A979FLA2"/>
<evidence type="ECO:0000256" key="2">
    <source>
        <dbReference type="SAM" id="MobiDB-lite"/>
    </source>
</evidence>
<keyword evidence="1" id="KW-0106">Calcium</keyword>
<dbReference type="GO" id="GO:0005783">
    <property type="term" value="C:endoplasmic reticulum"/>
    <property type="evidence" value="ECO:0007669"/>
    <property type="project" value="TreeGrafter"/>
</dbReference>
<dbReference type="InterPro" id="IPR002048">
    <property type="entry name" value="EF_hand_dom"/>
</dbReference>
<feature type="region of interest" description="Disordered" evidence="2">
    <location>
        <begin position="1"/>
        <end position="38"/>
    </location>
</feature>
<dbReference type="RefSeq" id="XP_047737799.1">
    <property type="nucleotide sequence ID" value="XM_047881843.1"/>
</dbReference>
<evidence type="ECO:0000313" key="4">
    <source>
        <dbReference type="Proteomes" id="UP000694843"/>
    </source>
</evidence>
<feature type="domain" description="EF-hand" evidence="3">
    <location>
        <begin position="1"/>
        <end position="24"/>
    </location>
</feature>
<accession>A0A979FLA2</accession>
<evidence type="ECO:0000313" key="5">
    <source>
        <dbReference type="RefSeq" id="XP_047737799.1"/>
    </source>
</evidence>
<dbReference type="OrthoDB" id="9978834at2759"/>
<name>A0A979FLA2_HYAAZ</name>
<keyword evidence="4" id="KW-1185">Reference proteome</keyword>
<dbReference type="GeneID" id="108683141"/>
<feature type="compositionally biased region" description="Acidic residues" evidence="2">
    <location>
        <begin position="23"/>
        <end position="37"/>
    </location>
</feature>
<dbReference type="OMA" id="KEELMAW"/>
<evidence type="ECO:0000256" key="1">
    <source>
        <dbReference type="ARBA" id="ARBA00022837"/>
    </source>
</evidence>
<dbReference type="KEGG" id="hazt:108683141"/>
<dbReference type="PROSITE" id="PS50222">
    <property type="entry name" value="EF_HAND_2"/>
    <property type="match status" value="1"/>
</dbReference>
<reference evidence="5" key="1">
    <citation type="submission" date="2025-08" db="UniProtKB">
        <authorList>
            <consortium name="RefSeq"/>
        </authorList>
    </citation>
    <scope>IDENTIFICATION</scope>
    <source>
        <tissue evidence="5">Whole organism</tissue>
    </source>
</reference>
<gene>
    <name evidence="5" type="primary">LOC108683141</name>
</gene>
<protein>
    <submittedName>
        <fullName evidence="5">Reticulocalbin-1</fullName>
    </submittedName>
</protein>
<dbReference type="Pfam" id="PF13202">
    <property type="entry name" value="EF-hand_5"/>
    <property type="match status" value="2"/>
</dbReference>
<dbReference type="Proteomes" id="UP000694843">
    <property type="component" value="Unplaced"/>
</dbReference>